<proteinExistence type="predicted"/>
<feature type="compositionally biased region" description="Polar residues" evidence="7">
    <location>
        <begin position="22"/>
        <end position="32"/>
    </location>
</feature>
<dbReference type="InterPro" id="IPR004166">
    <property type="entry name" value="a-kinase_dom"/>
</dbReference>
<comment type="caution">
    <text evidence="10">The sequence shown here is derived from an EMBL/GenBank/DDBJ whole genome shotgun (WGS) entry which is preliminary data.</text>
</comment>
<dbReference type="SMART" id="SM00811">
    <property type="entry name" value="Alpha_kinase"/>
    <property type="match status" value="1"/>
</dbReference>
<reference evidence="10 11" key="1">
    <citation type="submission" date="2019-06" db="EMBL/GenBank/DDBJ databases">
        <authorList>
            <person name="Palmer J.M."/>
        </authorList>
    </citation>
    <scope>NUCLEOTIDE SEQUENCE [LARGE SCALE GENOMIC DNA]</scope>
    <source>
        <strain evidence="10 11">TWF102</strain>
    </source>
</reference>
<evidence type="ECO:0000256" key="6">
    <source>
        <dbReference type="ARBA" id="ARBA00022777"/>
    </source>
</evidence>
<dbReference type="SUPFAM" id="SSF53300">
    <property type="entry name" value="vWA-like"/>
    <property type="match status" value="1"/>
</dbReference>
<feature type="region of interest" description="Disordered" evidence="7">
    <location>
        <begin position="1"/>
        <end position="40"/>
    </location>
</feature>
<dbReference type="EMBL" id="WIQW01000027">
    <property type="protein sequence ID" value="KAF3099960.1"/>
    <property type="molecule type" value="Genomic_DNA"/>
</dbReference>
<dbReference type="Gene3D" id="3.20.200.10">
    <property type="entry name" value="MHCK/EF2 kinase"/>
    <property type="match status" value="1"/>
</dbReference>
<dbReference type="GO" id="GO:0004674">
    <property type="term" value="F:protein serine/threonine kinase activity"/>
    <property type="evidence" value="ECO:0007669"/>
    <property type="project" value="UniProtKB-KW"/>
</dbReference>
<organism evidence="10 11">
    <name type="scientific">Orbilia oligospora</name>
    <name type="common">Nematode-trapping fungus</name>
    <name type="synonym">Arthrobotrys oligospora</name>
    <dbReference type="NCBI Taxonomy" id="2813651"/>
    <lineage>
        <taxon>Eukaryota</taxon>
        <taxon>Fungi</taxon>
        <taxon>Dikarya</taxon>
        <taxon>Ascomycota</taxon>
        <taxon>Pezizomycotina</taxon>
        <taxon>Orbiliomycetes</taxon>
        <taxon>Orbiliales</taxon>
        <taxon>Orbiliaceae</taxon>
        <taxon>Orbilia</taxon>
    </lineage>
</organism>
<dbReference type="InterPro" id="IPR052969">
    <property type="entry name" value="Thr-specific_kinase-like"/>
</dbReference>
<dbReference type="InterPro" id="IPR036465">
    <property type="entry name" value="vWFA_dom_sf"/>
</dbReference>
<evidence type="ECO:0000259" key="8">
    <source>
        <dbReference type="PROSITE" id="PS50234"/>
    </source>
</evidence>
<sequence length="776" mass="86689">MVPTSSYHTLSEDGAPTHESDTLGSYQYVKSSTTTTRTRTRERLRNAEDELKRLRYNLELQMAIASNSRYHVENLHYERPLALLPTMPDVDERIRELKFNELQAKREAPRRSNAGLFKAICSTDLLFLIDTTNSMSPYIEAAKKQVRSIVNDIKATFLDEADVRMAIVGYKDHCDSPNIQFLDFTSSADQVLSFLHILRATGGADAPEDVLGGLHKALHANWKYKTKCIVHIADAPPHGRTSHNLGDRADNYPNPGSEPHGLQLAPLIDLMIQRQINYSLLRINHSTDLMAYKIFKAYAAASADCTLLLTNKYYDKTHSYSSGPKRSLRGRLLMHEAELGATYAALRNLVVRTVTSSVTGTAARYLSRANKPDSKLAIIEEDEDSVPQVEDSSPQWDTPNWFDETISLNGFSPDVTVHCAHTLDNMMAHDDHITMSVLDLTIHKRRQPFAQGGLRLASYARTAASTNRYVVKSSKRDSSQLAELVEGMRCQALCKLFALEFNALLGNQHSIDFIVTACFKGKSEESPGDTCISLEPFIEGNYVKYNNNTGYVNEDITDESNRAAQAFSHFTFERSRGRFLVCDLQGVGELLTDPVVHTSDPDRFVLSPTNFGKEGFKFFFASHKCNDVCSQLGLMSTASTFMSGTCVFKESWPSLAETVCCSNKLCGKILHRASGKILGNLPGYIWCDLCWPQLEGTIVNIRCTAAAPTPYHEFAASKFFYESQGRATPRRCFKHREEVRARAKARKNGVAVACITVADENFWGTLKPATGKRVDE</sequence>
<dbReference type="CDD" id="cd00198">
    <property type="entry name" value="vWFA"/>
    <property type="match status" value="1"/>
</dbReference>
<name>A0A7C8NDW0_ORBOL</name>
<evidence type="ECO:0000256" key="7">
    <source>
        <dbReference type="SAM" id="MobiDB-lite"/>
    </source>
</evidence>
<dbReference type="CDD" id="cd04515">
    <property type="entry name" value="Alpha_kinase"/>
    <property type="match status" value="1"/>
</dbReference>
<feature type="domain" description="Alpha-type protein kinase" evidence="9">
    <location>
        <begin position="425"/>
        <end position="637"/>
    </location>
</feature>
<dbReference type="Proteomes" id="UP000475325">
    <property type="component" value="Unassembled WGS sequence"/>
</dbReference>
<dbReference type="Pfam" id="PF02816">
    <property type="entry name" value="Alpha_kinase"/>
    <property type="match status" value="1"/>
</dbReference>
<evidence type="ECO:0000256" key="4">
    <source>
        <dbReference type="ARBA" id="ARBA00022679"/>
    </source>
</evidence>
<accession>A0A7C8NDW0</accession>
<dbReference type="InterPro" id="IPR011009">
    <property type="entry name" value="Kinase-like_dom_sf"/>
</dbReference>
<evidence type="ECO:0000256" key="3">
    <source>
        <dbReference type="ARBA" id="ARBA00022527"/>
    </source>
</evidence>
<dbReference type="AlphaFoldDB" id="A0A7C8NDW0"/>
<evidence type="ECO:0000313" key="10">
    <source>
        <dbReference type="EMBL" id="KAF3099960.1"/>
    </source>
</evidence>
<dbReference type="PANTHER" id="PTHR47763">
    <property type="entry name" value="ALPHA-PROTEIN KINASE VWKA"/>
    <property type="match status" value="1"/>
</dbReference>
<keyword evidence="4" id="KW-0808">Transferase</keyword>
<keyword evidence="5" id="KW-0732">Signal</keyword>
<evidence type="ECO:0000256" key="1">
    <source>
        <dbReference type="ARBA" id="ARBA00004613"/>
    </source>
</evidence>
<evidence type="ECO:0000259" key="9">
    <source>
        <dbReference type="PROSITE" id="PS51158"/>
    </source>
</evidence>
<dbReference type="InterPro" id="IPR056861">
    <property type="entry name" value="HMCN1-like_VWA"/>
</dbReference>
<dbReference type="PANTHER" id="PTHR47763:SF4">
    <property type="entry name" value="ALPHA-PROTEIN KINASE VWKA"/>
    <property type="match status" value="1"/>
</dbReference>
<keyword evidence="3" id="KW-0723">Serine/threonine-protein kinase</keyword>
<dbReference type="Gene3D" id="3.40.50.410">
    <property type="entry name" value="von Willebrand factor, type A domain"/>
    <property type="match status" value="1"/>
</dbReference>
<keyword evidence="2" id="KW-0964">Secreted</keyword>
<dbReference type="PROSITE" id="PS51158">
    <property type="entry name" value="ALPHA_KINASE"/>
    <property type="match status" value="1"/>
</dbReference>
<protein>
    <recommendedName>
        <fullName evidence="12">Alpha-type protein kinase domain-containing protein</fullName>
    </recommendedName>
</protein>
<comment type="subcellular location">
    <subcellularLocation>
        <location evidence="1">Secreted</location>
    </subcellularLocation>
</comment>
<evidence type="ECO:0008006" key="12">
    <source>
        <dbReference type="Google" id="ProtNLM"/>
    </source>
</evidence>
<evidence type="ECO:0000256" key="2">
    <source>
        <dbReference type="ARBA" id="ARBA00022525"/>
    </source>
</evidence>
<evidence type="ECO:0000313" key="11">
    <source>
        <dbReference type="Proteomes" id="UP000475325"/>
    </source>
</evidence>
<dbReference type="SUPFAM" id="SSF56112">
    <property type="entry name" value="Protein kinase-like (PK-like)"/>
    <property type="match status" value="1"/>
</dbReference>
<dbReference type="PROSITE" id="PS50234">
    <property type="entry name" value="VWFA"/>
    <property type="match status" value="1"/>
</dbReference>
<dbReference type="Pfam" id="PF25106">
    <property type="entry name" value="VWA_4"/>
    <property type="match status" value="1"/>
</dbReference>
<keyword evidence="6" id="KW-0418">Kinase</keyword>
<evidence type="ECO:0000256" key="5">
    <source>
        <dbReference type="ARBA" id="ARBA00022729"/>
    </source>
</evidence>
<dbReference type="InterPro" id="IPR002035">
    <property type="entry name" value="VWF_A"/>
</dbReference>
<gene>
    <name evidence="10" type="ORF">TWF102_005377</name>
</gene>
<feature type="domain" description="VWFA" evidence="8">
    <location>
        <begin position="124"/>
        <end position="337"/>
    </location>
</feature>
<dbReference type="GO" id="GO:0005524">
    <property type="term" value="F:ATP binding"/>
    <property type="evidence" value="ECO:0007669"/>
    <property type="project" value="InterPro"/>
</dbReference>